<keyword evidence="6 15" id="KW-0808">Transferase</keyword>
<dbReference type="PIRSF" id="PIRSF004491">
    <property type="entry name" value="FAD_Synth"/>
    <property type="match status" value="1"/>
</dbReference>
<dbReference type="PANTHER" id="PTHR22749">
    <property type="entry name" value="RIBOFLAVIN KINASE/FMN ADENYLYLTRANSFERASE"/>
    <property type="match status" value="1"/>
</dbReference>
<evidence type="ECO:0000256" key="1">
    <source>
        <dbReference type="ARBA" id="ARBA00002121"/>
    </source>
</evidence>
<dbReference type="InterPro" id="IPR015865">
    <property type="entry name" value="Riboflavin_kinase_bac/euk"/>
</dbReference>
<dbReference type="InterPro" id="IPR015864">
    <property type="entry name" value="FAD_synthase"/>
</dbReference>
<comment type="function">
    <text evidence="1">Catalyzes the phosphorylation of riboflavin to FMN followed by the adenylation of FMN to FAD.</text>
</comment>
<organism evidence="17 18">
    <name type="scientific">Desulfonema limicola</name>
    <dbReference type="NCBI Taxonomy" id="45656"/>
    <lineage>
        <taxon>Bacteria</taxon>
        <taxon>Pseudomonadati</taxon>
        <taxon>Thermodesulfobacteriota</taxon>
        <taxon>Desulfobacteria</taxon>
        <taxon>Desulfobacterales</taxon>
        <taxon>Desulfococcaceae</taxon>
        <taxon>Desulfonema</taxon>
    </lineage>
</organism>
<dbReference type="Pfam" id="PF01687">
    <property type="entry name" value="Flavokinase"/>
    <property type="match status" value="1"/>
</dbReference>
<dbReference type="GO" id="GO:0009231">
    <property type="term" value="P:riboflavin biosynthetic process"/>
    <property type="evidence" value="ECO:0007669"/>
    <property type="project" value="InterPro"/>
</dbReference>
<gene>
    <name evidence="17" type="primary">ribF</name>
    <name evidence="17" type="ORF">dnl_19640</name>
</gene>
<dbReference type="GO" id="GO:0006747">
    <property type="term" value="P:FAD biosynthetic process"/>
    <property type="evidence" value="ECO:0007669"/>
    <property type="project" value="UniProtKB-UniRule"/>
</dbReference>
<dbReference type="SMART" id="SM00904">
    <property type="entry name" value="Flavokinase"/>
    <property type="match status" value="1"/>
</dbReference>
<evidence type="ECO:0000256" key="8">
    <source>
        <dbReference type="ARBA" id="ARBA00022741"/>
    </source>
</evidence>
<dbReference type="InterPro" id="IPR014729">
    <property type="entry name" value="Rossmann-like_a/b/a_fold"/>
</dbReference>
<name>A0A975B6E7_9BACT</name>
<dbReference type="AlphaFoldDB" id="A0A975B6E7"/>
<protein>
    <recommendedName>
        <fullName evidence="15">Riboflavin biosynthesis protein</fullName>
    </recommendedName>
    <domain>
        <recommendedName>
            <fullName evidence="15">Riboflavin kinase</fullName>
            <ecNumber evidence="15">2.7.1.26</ecNumber>
        </recommendedName>
        <alternativeName>
            <fullName evidence="15">Flavokinase</fullName>
        </alternativeName>
    </domain>
    <domain>
        <recommendedName>
            <fullName evidence="15">FMN adenylyltransferase</fullName>
            <ecNumber evidence="15">2.7.7.2</ecNumber>
        </recommendedName>
        <alternativeName>
            <fullName evidence="15">FAD pyrophosphorylase</fullName>
        </alternativeName>
        <alternativeName>
            <fullName evidence="15">FAD synthase</fullName>
        </alternativeName>
    </domain>
</protein>
<comment type="pathway">
    <text evidence="2 15">Cofactor biosynthesis; FAD biosynthesis; FAD from FMN: step 1/1.</text>
</comment>
<dbReference type="GO" id="GO:0003919">
    <property type="term" value="F:FMN adenylyltransferase activity"/>
    <property type="evidence" value="ECO:0007669"/>
    <property type="project" value="UniProtKB-UniRule"/>
</dbReference>
<keyword evidence="18" id="KW-1185">Reference proteome</keyword>
<keyword evidence="9 15" id="KW-0418">Kinase</keyword>
<keyword evidence="11 15" id="KW-0067">ATP-binding</keyword>
<evidence type="ECO:0000256" key="6">
    <source>
        <dbReference type="ARBA" id="ARBA00022679"/>
    </source>
</evidence>
<comment type="catalytic activity">
    <reaction evidence="14 15">
        <text>FMN + ATP + H(+) = FAD + diphosphate</text>
        <dbReference type="Rhea" id="RHEA:17237"/>
        <dbReference type="ChEBI" id="CHEBI:15378"/>
        <dbReference type="ChEBI" id="CHEBI:30616"/>
        <dbReference type="ChEBI" id="CHEBI:33019"/>
        <dbReference type="ChEBI" id="CHEBI:57692"/>
        <dbReference type="ChEBI" id="CHEBI:58210"/>
        <dbReference type="EC" id="2.7.7.2"/>
    </reaction>
</comment>
<keyword evidence="10 15" id="KW-0274">FAD</keyword>
<dbReference type="InterPro" id="IPR023468">
    <property type="entry name" value="Riboflavin_kinase"/>
</dbReference>
<dbReference type="GO" id="GO:0005524">
    <property type="term" value="F:ATP binding"/>
    <property type="evidence" value="ECO:0007669"/>
    <property type="project" value="UniProtKB-UniRule"/>
</dbReference>
<dbReference type="Pfam" id="PF06574">
    <property type="entry name" value="FAD_syn"/>
    <property type="match status" value="1"/>
</dbReference>
<dbReference type="GO" id="GO:0009398">
    <property type="term" value="P:FMN biosynthetic process"/>
    <property type="evidence" value="ECO:0007669"/>
    <property type="project" value="UniProtKB-UniRule"/>
</dbReference>
<evidence type="ECO:0000256" key="7">
    <source>
        <dbReference type="ARBA" id="ARBA00022695"/>
    </source>
</evidence>
<evidence type="ECO:0000313" key="18">
    <source>
        <dbReference type="Proteomes" id="UP000663720"/>
    </source>
</evidence>
<dbReference type="Gene3D" id="3.40.50.620">
    <property type="entry name" value="HUPs"/>
    <property type="match status" value="1"/>
</dbReference>
<dbReference type="GO" id="GO:0008531">
    <property type="term" value="F:riboflavin kinase activity"/>
    <property type="evidence" value="ECO:0007669"/>
    <property type="project" value="UniProtKB-UniRule"/>
</dbReference>
<keyword evidence="12" id="KW-0511">Multifunctional enzyme</keyword>
<keyword evidence="5 15" id="KW-0288">FMN</keyword>
<dbReference type="CDD" id="cd02064">
    <property type="entry name" value="FAD_synthetase_N"/>
    <property type="match status" value="1"/>
</dbReference>
<dbReference type="NCBIfam" id="NF004162">
    <property type="entry name" value="PRK05627.1-5"/>
    <property type="match status" value="1"/>
</dbReference>
<dbReference type="EC" id="2.7.1.26" evidence="15"/>
<dbReference type="Proteomes" id="UP000663720">
    <property type="component" value="Chromosome"/>
</dbReference>
<evidence type="ECO:0000256" key="10">
    <source>
        <dbReference type="ARBA" id="ARBA00022827"/>
    </source>
</evidence>
<dbReference type="SUPFAM" id="SSF52374">
    <property type="entry name" value="Nucleotidylyl transferase"/>
    <property type="match status" value="1"/>
</dbReference>
<dbReference type="FunFam" id="2.40.30.30:FF:000003">
    <property type="entry name" value="Riboflavin biosynthesis protein"/>
    <property type="match status" value="1"/>
</dbReference>
<evidence type="ECO:0000256" key="12">
    <source>
        <dbReference type="ARBA" id="ARBA00023268"/>
    </source>
</evidence>
<proteinExistence type="inferred from homology"/>
<dbReference type="PANTHER" id="PTHR22749:SF6">
    <property type="entry name" value="RIBOFLAVIN KINASE"/>
    <property type="match status" value="1"/>
</dbReference>
<comment type="catalytic activity">
    <reaction evidence="13 15">
        <text>riboflavin + ATP = FMN + ADP + H(+)</text>
        <dbReference type="Rhea" id="RHEA:14357"/>
        <dbReference type="ChEBI" id="CHEBI:15378"/>
        <dbReference type="ChEBI" id="CHEBI:30616"/>
        <dbReference type="ChEBI" id="CHEBI:57986"/>
        <dbReference type="ChEBI" id="CHEBI:58210"/>
        <dbReference type="ChEBI" id="CHEBI:456216"/>
        <dbReference type="EC" id="2.7.1.26"/>
    </reaction>
</comment>
<comment type="pathway">
    <text evidence="3 15">Cofactor biosynthesis; FMN biosynthesis; FMN from riboflavin (ATP route): step 1/1.</text>
</comment>
<feature type="domain" description="Riboflavin kinase" evidence="16">
    <location>
        <begin position="186"/>
        <end position="310"/>
    </location>
</feature>
<evidence type="ECO:0000256" key="2">
    <source>
        <dbReference type="ARBA" id="ARBA00004726"/>
    </source>
</evidence>
<dbReference type="SUPFAM" id="SSF82114">
    <property type="entry name" value="Riboflavin kinase-like"/>
    <property type="match status" value="1"/>
</dbReference>
<evidence type="ECO:0000256" key="4">
    <source>
        <dbReference type="ARBA" id="ARBA00022630"/>
    </source>
</evidence>
<dbReference type="FunFam" id="3.40.50.620:FF:000021">
    <property type="entry name" value="Riboflavin biosynthesis protein"/>
    <property type="match status" value="1"/>
</dbReference>
<evidence type="ECO:0000256" key="5">
    <source>
        <dbReference type="ARBA" id="ARBA00022643"/>
    </source>
</evidence>
<evidence type="ECO:0000256" key="13">
    <source>
        <dbReference type="ARBA" id="ARBA00047880"/>
    </source>
</evidence>
<keyword evidence="7 15" id="KW-0548">Nucleotidyltransferase</keyword>
<evidence type="ECO:0000256" key="11">
    <source>
        <dbReference type="ARBA" id="ARBA00022840"/>
    </source>
</evidence>
<dbReference type="EMBL" id="CP061799">
    <property type="protein sequence ID" value="QTA79688.1"/>
    <property type="molecule type" value="Genomic_DNA"/>
</dbReference>
<evidence type="ECO:0000256" key="15">
    <source>
        <dbReference type="PIRNR" id="PIRNR004491"/>
    </source>
</evidence>
<dbReference type="EC" id="2.7.7.2" evidence="15"/>
<keyword evidence="4 15" id="KW-0285">Flavoprotein</keyword>
<accession>A0A975B6E7</accession>
<sequence length="311" mass="34853">MKIIKGIENIQQAYKDAVITIGNFDGVHIGHQALFHEVIEKADSIGGTSIAMTFDPHPIRVLTQNDHPPLITLNEQKIELISRSGLDVLICVPFSKEFAKISAKEFLEDILINKIGMKAFVVGGDYSFGKNREGDLDYLKTSSKRLGFELIVADWIQSPNNGAARISSTKIRELVMEGEISHAQKMLGRYYQIRGFVEQGRNRGGRLLGFPTANIKLSDELAPKTGVYAVTVEHEGSFYKGVANIGYSPTFDDHIYTVEVHILDFKKDIYGQKIYVNFVERLRSEKKFSGIEELSDQINKDIEKARGILSV</sequence>
<evidence type="ECO:0000256" key="3">
    <source>
        <dbReference type="ARBA" id="ARBA00005201"/>
    </source>
</evidence>
<dbReference type="NCBIfam" id="NF004160">
    <property type="entry name" value="PRK05627.1-3"/>
    <property type="match status" value="1"/>
</dbReference>
<dbReference type="RefSeq" id="WP_207691412.1">
    <property type="nucleotide sequence ID" value="NZ_CP061799.1"/>
</dbReference>
<dbReference type="InterPro" id="IPR002606">
    <property type="entry name" value="Riboflavin_kinase_bac"/>
</dbReference>
<evidence type="ECO:0000259" key="16">
    <source>
        <dbReference type="SMART" id="SM00904"/>
    </source>
</evidence>
<dbReference type="NCBIfam" id="TIGR00083">
    <property type="entry name" value="ribF"/>
    <property type="match status" value="1"/>
</dbReference>
<dbReference type="NCBIfam" id="TIGR00125">
    <property type="entry name" value="cyt_tran_rel"/>
    <property type="match status" value="1"/>
</dbReference>
<dbReference type="Gene3D" id="2.40.30.30">
    <property type="entry name" value="Riboflavin kinase-like"/>
    <property type="match status" value="1"/>
</dbReference>
<reference evidence="17" key="1">
    <citation type="journal article" date="2021" name="Microb. Physiol.">
        <title>Proteogenomic Insights into the Physiology of Marine, Sulfate-Reducing, Filamentous Desulfonema limicola and Desulfonema magnum.</title>
        <authorList>
            <person name="Schnaars V."/>
            <person name="Wohlbrand L."/>
            <person name="Scheve S."/>
            <person name="Hinrichs C."/>
            <person name="Reinhardt R."/>
            <person name="Rabus R."/>
        </authorList>
    </citation>
    <scope>NUCLEOTIDE SEQUENCE</scope>
    <source>
        <strain evidence="17">5ac10</strain>
    </source>
</reference>
<dbReference type="KEGG" id="dli:dnl_19640"/>
<comment type="similarity">
    <text evidence="15">Belongs to the ribF family.</text>
</comment>
<evidence type="ECO:0000313" key="17">
    <source>
        <dbReference type="EMBL" id="QTA79688.1"/>
    </source>
</evidence>
<evidence type="ECO:0000256" key="14">
    <source>
        <dbReference type="ARBA" id="ARBA00049494"/>
    </source>
</evidence>
<evidence type="ECO:0000256" key="9">
    <source>
        <dbReference type="ARBA" id="ARBA00022777"/>
    </source>
</evidence>
<dbReference type="InterPro" id="IPR023465">
    <property type="entry name" value="Riboflavin_kinase_dom_sf"/>
</dbReference>
<keyword evidence="8 15" id="KW-0547">Nucleotide-binding</keyword>
<dbReference type="InterPro" id="IPR004821">
    <property type="entry name" value="Cyt_trans-like"/>
</dbReference>